<sequence>MDGFRREIVGSWAQDKHKRLRHYIDISSAARRKFEGNSSYIELYCGPGRSRIKDQPTLIEGSAVAAGLEGLRRAPFGHLHIGDLDSINTDACRARLAQQQITNVSTYAGRAEETVATIVRGLSKSALHLAFLDPYSIEALPFTVIRRLATVPRMDVLIHVSLMDLQRNVKQLMRSGALSHFAPGWEAHIDTRLRNDQLVLAVFSHWRMLLRELGLKVSDNVERVTGRKNQPLYWLVLAGFHPLANQFWDEVSNTEPQARLPLG</sequence>
<dbReference type="HOGENOM" id="CLU_088512_0_0_6"/>
<name>A0A075K7S6_9GAMM</name>
<evidence type="ECO:0008006" key="3">
    <source>
        <dbReference type="Google" id="ProtNLM"/>
    </source>
</evidence>
<gene>
    <name evidence="1" type="ORF">HY57_13505</name>
</gene>
<dbReference type="NCBIfam" id="TIGR04474">
    <property type="entry name" value="tcm_partner"/>
    <property type="match status" value="1"/>
</dbReference>
<proteinExistence type="predicted"/>
<dbReference type="InterPro" id="IPR031009">
    <property type="entry name" value="Tcm_partner"/>
</dbReference>
<dbReference type="PATRIC" id="fig|1217721.7.peg.2786"/>
<dbReference type="Proteomes" id="UP000027987">
    <property type="component" value="Chromosome"/>
</dbReference>
<dbReference type="KEGG" id="dja:HY57_13505"/>
<evidence type="ECO:0000313" key="1">
    <source>
        <dbReference type="EMBL" id="AIF48198.1"/>
    </source>
</evidence>
<reference evidence="1 2" key="1">
    <citation type="submission" date="2014-07" db="EMBL/GenBank/DDBJ databases">
        <title>Complete Genome Sequence of Dyella japonica Strain A8 Isolated from Malaysian Tropical Soil.</title>
        <authorList>
            <person name="Hui R.K.H."/>
            <person name="Chen J.-W."/>
            <person name="Chan K.-G."/>
            <person name="Leung F.C.C."/>
        </authorList>
    </citation>
    <scope>NUCLEOTIDE SEQUENCE [LARGE SCALE GENOMIC DNA]</scope>
    <source>
        <strain evidence="1 2">A8</strain>
    </source>
</reference>
<organism evidence="1 2">
    <name type="scientific">Dyella japonica A8</name>
    <dbReference type="NCBI Taxonomy" id="1217721"/>
    <lineage>
        <taxon>Bacteria</taxon>
        <taxon>Pseudomonadati</taxon>
        <taxon>Pseudomonadota</taxon>
        <taxon>Gammaproteobacteria</taxon>
        <taxon>Lysobacterales</taxon>
        <taxon>Rhodanobacteraceae</taxon>
        <taxon>Dyella</taxon>
    </lineage>
</organism>
<evidence type="ECO:0000313" key="2">
    <source>
        <dbReference type="Proteomes" id="UP000027987"/>
    </source>
</evidence>
<protein>
    <recommendedName>
        <fullName evidence="3">Three-Cys-motif partner protein TcmP</fullName>
    </recommendedName>
</protein>
<dbReference type="AlphaFoldDB" id="A0A075K7S6"/>
<accession>A0A075K7S6</accession>
<dbReference type="EMBL" id="CP008884">
    <property type="protein sequence ID" value="AIF48198.1"/>
    <property type="molecule type" value="Genomic_DNA"/>
</dbReference>
<keyword evidence="2" id="KW-1185">Reference proteome</keyword>
<dbReference type="STRING" id="1217721.HY57_13505"/>